<proteinExistence type="predicted"/>
<sequence length="238" mass="26096">MRSEEKLHDYPSDKKFVATVVILLLLVAALSVFYFSGSSSSASVGGGDGSGDEGGGGEQSDGGSEGSKSSGGFVVSSNPPPPPTPKTPATPRRPTKMVITTSPTPDTFQETPHPPRPVPKKREPYHDLLLCTVSHRALFKEMYPPDGYCELLFYTEAYYESNSGQFLGAYDGISFDVFRRQARSATANNKTTYGVSFIFRHLKEALRVCLLTALRFPYRMMEMLSINVVSCPVVLDYR</sequence>
<gene>
    <name evidence="1" type="ORF">HPB50_010205</name>
</gene>
<dbReference type="EMBL" id="CM023486">
    <property type="protein sequence ID" value="KAH6927975.1"/>
    <property type="molecule type" value="Genomic_DNA"/>
</dbReference>
<comment type="caution">
    <text evidence="1">The sequence shown here is derived from an EMBL/GenBank/DDBJ whole genome shotgun (WGS) entry which is preliminary data.</text>
</comment>
<reference evidence="1" key="1">
    <citation type="submission" date="2020-05" db="EMBL/GenBank/DDBJ databases">
        <title>Large-scale comparative analyses of tick genomes elucidate their genetic diversity and vector capacities.</title>
        <authorList>
            <person name="Jia N."/>
            <person name="Wang J."/>
            <person name="Shi W."/>
            <person name="Du L."/>
            <person name="Sun Y."/>
            <person name="Zhan W."/>
            <person name="Jiang J."/>
            <person name="Wang Q."/>
            <person name="Zhang B."/>
            <person name="Ji P."/>
            <person name="Sakyi L.B."/>
            <person name="Cui X."/>
            <person name="Yuan T."/>
            <person name="Jiang B."/>
            <person name="Yang W."/>
            <person name="Lam T.T.-Y."/>
            <person name="Chang Q."/>
            <person name="Ding S."/>
            <person name="Wang X."/>
            <person name="Zhu J."/>
            <person name="Ruan X."/>
            <person name="Zhao L."/>
            <person name="Wei J."/>
            <person name="Que T."/>
            <person name="Du C."/>
            <person name="Cheng J."/>
            <person name="Dai P."/>
            <person name="Han X."/>
            <person name="Huang E."/>
            <person name="Gao Y."/>
            <person name="Liu J."/>
            <person name="Shao H."/>
            <person name="Ye R."/>
            <person name="Li L."/>
            <person name="Wei W."/>
            <person name="Wang X."/>
            <person name="Wang C."/>
            <person name="Yang T."/>
            <person name="Huo Q."/>
            <person name="Li W."/>
            <person name="Guo W."/>
            <person name="Chen H."/>
            <person name="Zhou L."/>
            <person name="Ni X."/>
            <person name="Tian J."/>
            <person name="Zhou Y."/>
            <person name="Sheng Y."/>
            <person name="Liu T."/>
            <person name="Pan Y."/>
            <person name="Xia L."/>
            <person name="Li J."/>
            <person name="Zhao F."/>
            <person name="Cao W."/>
        </authorList>
    </citation>
    <scope>NUCLEOTIDE SEQUENCE</scope>
    <source>
        <strain evidence="1">Hyas-2018</strain>
    </source>
</reference>
<evidence type="ECO:0000313" key="2">
    <source>
        <dbReference type="Proteomes" id="UP000821845"/>
    </source>
</evidence>
<protein>
    <submittedName>
        <fullName evidence="1">Uncharacterized protein</fullName>
    </submittedName>
</protein>
<name>A0ACB7S017_HYAAI</name>
<organism evidence="1 2">
    <name type="scientific">Hyalomma asiaticum</name>
    <name type="common">Tick</name>
    <dbReference type="NCBI Taxonomy" id="266040"/>
    <lineage>
        <taxon>Eukaryota</taxon>
        <taxon>Metazoa</taxon>
        <taxon>Ecdysozoa</taxon>
        <taxon>Arthropoda</taxon>
        <taxon>Chelicerata</taxon>
        <taxon>Arachnida</taxon>
        <taxon>Acari</taxon>
        <taxon>Parasitiformes</taxon>
        <taxon>Ixodida</taxon>
        <taxon>Ixodoidea</taxon>
        <taxon>Ixodidae</taxon>
        <taxon>Hyalomminae</taxon>
        <taxon>Hyalomma</taxon>
    </lineage>
</organism>
<evidence type="ECO:0000313" key="1">
    <source>
        <dbReference type="EMBL" id="KAH6927975.1"/>
    </source>
</evidence>
<dbReference type="Proteomes" id="UP000821845">
    <property type="component" value="Chromosome 6"/>
</dbReference>
<accession>A0ACB7S017</accession>
<keyword evidence="2" id="KW-1185">Reference proteome</keyword>